<dbReference type="HOGENOM" id="CLU_3374261_0_0_5"/>
<reference evidence="1 2" key="1">
    <citation type="journal article" date="2010" name="J. Bacteriol.">
        <title>Genome sequence of a cellulose-producing bacterium, Gluconacetobacter hansenii ATCC 23769.</title>
        <authorList>
            <person name="Iyer P.R."/>
            <person name="Geib S.M."/>
            <person name="Catchmark J."/>
            <person name="Kao T.H."/>
            <person name="Tien M."/>
        </authorList>
    </citation>
    <scope>NUCLEOTIDE SEQUENCE [LARGE SCALE GENOMIC DNA]</scope>
    <source>
        <strain evidence="1 2">ATCC 23769</strain>
    </source>
</reference>
<dbReference type="EMBL" id="ADTV01000031">
    <property type="protein sequence ID" value="EFG84450.1"/>
    <property type="molecule type" value="Genomic_DNA"/>
</dbReference>
<evidence type="ECO:0000313" key="1">
    <source>
        <dbReference type="EMBL" id="EFG84450.1"/>
    </source>
</evidence>
<dbReference type="AlphaFoldDB" id="D5QEN9"/>
<protein>
    <submittedName>
        <fullName evidence="1">Uncharacterized protein</fullName>
    </submittedName>
</protein>
<sequence length="34" mass="3727">MICGALFVWIVHCAWTGALTMSALSDATATFFQY</sequence>
<comment type="caution">
    <text evidence="1">The sequence shown here is derived from an EMBL/GenBank/DDBJ whole genome shotgun (WGS) entry which is preliminary data.</text>
</comment>
<evidence type="ECO:0000313" key="2">
    <source>
        <dbReference type="Proteomes" id="UP000006468"/>
    </source>
</evidence>
<name>D5QEN9_NOVHA</name>
<proteinExistence type="predicted"/>
<dbReference type="Proteomes" id="UP000006468">
    <property type="component" value="Chromosome"/>
</dbReference>
<gene>
    <name evidence="1" type="ORF">GXY_08020</name>
</gene>
<accession>D5QEN9</accession>
<organism evidence="1 2">
    <name type="scientific">Novacetimonas hansenii ATCC 23769</name>
    <dbReference type="NCBI Taxonomy" id="714995"/>
    <lineage>
        <taxon>Bacteria</taxon>
        <taxon>Pseudomonadati</taxon>
        <taxon>Pseudomonadota</taxon>
        <taxon>Alphaproteobacteria</taxon>
        <taxon>Acetobacterales</taxon>
        <taxon>Acetobacteraceae</taxon>
        <taxon>Novacetimonas</taxon>
    </lineage>
</organism>